<gene>
    <name evidence="3" type="ORF">LY89DRAFT_665716</name>
</gene>
<feature type="signal peptide" evidence="1">
    <location>
        <begin position="1"/>
        <end position="21"/>
    </location>
</feature>
<dbReference type="InterPro" id="IPR051532">
    <property type="entry name" value="Ester_Hydrolysis_Enzymes"/>
</dbReference>
<organism evidence="3 4">
    <name type="scientific">Mollisia scopiformis</name>
    <name type="common">Conifer needle endophyte fungus</name>
    <name type="synonym">Phialocephala scopiformis</name>
    <dbReference type="NCBI Taxonomy" id="149040"/>
    <lineage>
        <taxon>Eukaryota</taxon>
        <taxon>Fungi</taxon>
        <taxon>Dikarya</taxon>
        <taxon>Ascomycota</taxon>
        <taxon>Pezizomycotina</taxon>
        <taxon>Leotiomycetes</taxon>
        <taxon>Helotiales</taxon>
        <taxon>Mollisiaceae</taxon>
        <taxon>Mollisia</taxon>
    </lineage>
</organism>
<sequence length="253" mass="26887">MYLLYQFVACFLLAAGFSAEASPCSNGSPPATNSTPSNVPLRILPLGNSITWGYLSSDGNGYRLDLLNMLTANGTQVQYIGSQQSGNMTDNYNEGHPGAVIDEIAQYAQASLPDQPNLILLMAGTNDMNNDNNTTTAPDRLGSLIDECHNATMTEAGSAVIIVAQLTPAANNATEERIQIFNAAIPGVVAEKVSVGMKVLSVDMEAYVTFNDLKDGLHPNDYGYNQMAKAWYAGVGEANGKGWFTAPVQLLGP</sequence>
<dbReference type="STRING" id="149040.A0A194XMC5"/>
<dbReference type="PANTHER" id="PTHR30383:SF5">
    <property type="entry name" value="SGNH HYDROLASE-TYPE ESTERASE DOMAIN-CONTAINING PROTEIN"/>
    <property type="match status" value="1"/>
</dbReference>
<evidence type="ECO:0000313" key="4">
    <source>
        <dbReference type="Proteomes" id="UP000070700"/>
    </source>
</evidence>
<proteinExistence type="predicted"/>
<name>A0A194XMC5_MOLSC</name>
<dbReference type="Gene3D" id="3.40.50.1110">
    <property type="entry name" value="SGNH hydrolase"/>
    <property type="match status" value="1"/>
</dbReference>
<dbReference type="KEGG" id="psco:LY89DRAFT_665716"/>
<keyword evidence="1" id="KW-0732">Signal</keyword>
<evidence type="ECO:0000259" key="2">
    <source>
        <dbReference type="Pfam" id="PF13472"/>
    </source>
</evidence>
<dbReference type="PANTHER" id="PTHR30383">
    <property type="entry name" value="THIOESTERASE 1/PROTEASE 1/LYSOPHOSPHOLIPASE L1"/>
    <property type="match status" value="1"/>
</dbReference>
<feature type="domain" description="SGNH hydrolase-type esterase" evidence="2">
    <location>
        <begin position="46"/>
        <end position="224"/>
    </location>
</feature>
<keyword evidence="3" id="KW-0378">Hydrolase</keyword>
<dbReference type="RefSeq" id="XP_018075631.1">
    <property type="nucleotide sequence ID" value="XM_018212861.1"/>
</dbReference>
<dbReference type="CDD" id="cd01833">
    <property type="entry name" value="XynB_like"/>
    <property type="match status" value="1"/>
</dbReference>
<dbReference type="InterPro" id="IPR013830">
    <property type="entry name" value="SGNH_hydro"/>
</dbReference>
<reference evidence="3 4" key="1">
    <citation type="submission" date="2015-10" db="EMBL/GenBank/DDBJ databases">
        <title>Full genome of DAOMC 229536 Phialocephala scopiformis, a fungal endophyte of spruce producing the potent anti-insectan compound rugulosin.</title>
        <authorList>
            <consortium name="DOE Joint Genome Institute"/>
            <person name="Walker A.K."/>
            <person name="Frasz S.L."/>
            <person name="Seifert K.A."/>
            <person name="Miller J.D."/>
            <person name="Mondo S.J."/>
            <person name="Labutti K."/>
            <person name="Lipzen A."/>
            <person name="Dockter R."/>
            <person name="Kennedy M."/>
            <person name="Grigoriev I.V."/>
            <person name="Spatafora J.W."/>
        </authorList>
    </citation>
    <scope>NUCLEOTIDE SEQUENCE [LARGE SCALE GENOMIC DNA]</scope>
    <source>
        <strain evidence="3 4">CBS 120377</strain>
    </source>
</reference>
<dbReference type="OrthoDB" id="3915838at2759"/>
<accession>A0A194XMC5</accession>
<keyword evidence="4" id="KW-1185">Reference proteome</keyword>
<dbReference type="InParanoid" id="A0A194XMC5"/>
<dbReference type="InterPro" id="IPR036514">
    <property type="entry name" value="SGNH_hydro_sf"/>
</dbReference>
<dbReference type="Proteomes" id="UP000070700">
    <property type="component" value="Unassembled WGS sequence"/>
</dbReference>
<dbReference type="GO" id="GO:0004622">
    <property type="term" value="F:phosphatidylcholine lysophospholipase activity"/>
    <property type="evidence" value="ECO:0007669"/>
    <property type="project" value="TreeGrafter"/>
</dbReference>
<feature type="chain" id="PRO_5008268406" evidence="1">
    <location>
        <begin position="22"/>
        <end position="253"/>
    </location>
</feature>
<dbReference type="SUPFAM" id="SSF52266">
    <property type="entry name" value="SGNH hydrolase"/>
    <property type="match status" value="1"/>
</dbReference>
<evidence type="ECO:0000256" key="1">
    <source>
        <dbReference type="SAM" id="SignalP"/>
    </source>
</evidence>
<dbReference type="Pfam" id="PF13472">
    <property type="entry name" value="Lipase_GDSL_2"/>
    <property type="match status" value="1"/>
</dbReference>
<dbReference type="EMBL" id="KQ947408">
    <property type="protein sequence ID" value="KUJ21276.1"/>
    <property type="molecule type" value="Genomic_DNA"/>
</dbReference>
<dbReference type="AlphaFoldDB" id="A0A194XMC5"/>
<evidence type="ECO:0000313" key="3">
    <source>
        <dbReference type="EMBL" id="KUJ21276.1"/>
    </source>
</evidence>
<dbReference type="GeneID" id="28822587"/>
<protein>
    <submittedName>
        <fullName evidence="3">SGNH hydrolase</fullName>
    </submittedName>
</protein>